<comment type="cofactor">
    <cofactor evidence="1">
        <name>FAD</name>
        <dbReference type="ChEBI" id="CHEBI:57692"/>
    </cofactor>
</comment>
<dbReference type="FunFam" id="3.50.50.60:FF:000228">
    <property type="entry name" value="FAD-containing monooxygenase EthA"/>
    <property type="match status" value="1"/>
</dbReference>
<protein>
    <submittedName>
        <fullName evidence="8">Predicted flavoprotein CzcO associated with the cation diffusion facilitator CzcD</fullName>
    </submittedName>
</protein>
<evidence type="ECO:0000256" key="6">
    <source>
        <dbReference type="ARBA" id="ARBA00023002"/>
    </source>
</evidence>
<evidence type="ECO:0000256" key="2">
    <source>
        <dbReference type="ARBA" id="ARBA00010139"/>
    </source>
</evidence>
<dbReference type="GO" id="GO:0004499">
    <property type="term" value="F:N,N-dimethylaniline monooxygenase activity"/>
    <property type="evidence" value="ECO:0007669"/>
    <property type="project" value="InterPro"/>
</dbReference>
<evidence type="ECO:0000256" key="1">
    <source>
        <dbReference type="ARBA" id="ARBA00001974"/>
    </source>
</evidence>
<dbReference type="GO" id="GO:0050660">
    <property type="term" value="F:flavin adenine dinucleotide binding"/>
    <property type="evidence" value="ECO:0007669"/>
    <property type="project" value="InterPro"/>
</dbReference>
<organism evidence="8 9">
    <name type="scientific">Nakamurella panacisegetis</name>
    <dbReference type="NCBI Taxonomy" id="1090615"/>
    <lineage>
        <taxon>Bacteria</taxon>
        <taxon>Bacillati</taxon>
        <taxon>Actinomycetota</taxon>
        <taxon>Actinomycetes</taxon>
        <taxon>Nakamurellales</taxon>
        <taxon>Nakamurellaceae</taxon>
        <taxon>Nakamurella</taxon>
    </lineage>
</organism>
<accession>A0A1H0SUR7</accession>
<name>A0A1H0SUR7_9ACTN</name>
<dbReference type="AlphaFoldDB" id="A0A1H0SUR7"/>
<dbReference type="GO" id="GO:0050661">
    <property type="term" value="F:NADP binding"/>
    <property type="evidence" value="ECO:0007669"/>
    <property type="project" value="InterPro"/>
</dbReference>
<evidence type="ECO:0000256" key="5">
    <source>
        <dbReference type="ARBA" id="ARBA00022857"/>
    </source>
</evidence>
<sequence>MVAAEGEPRSHVDVLIVGAGLSGIGAACTLQTHAPDRTWAVVEARGASGGTWDRFRFPGIRSDSDMYTLGYRFRPWVQGKSIAAGSDILSYLRETAAAYGVADRIEYHWRVLRADFNRASARWTVTVEHTETGRRQVRTCGFLYLCTGYFRYDHGYTPSWPGREDFTGCVVHPQDWPADLDVDGREVVVIGSGSTAVTLIPALVAAGAHVVMLQRSPSWVMVLPTRDPLGSLLLRILSPERASGVIRWKNMRVATALYQLCQRFPRTSGRLLRHGVRRRLPKGFDVDRHFRPTYDPWDQRLCLVPDGDFFAAISSGRAEIATDHVESFASDGLRLRSGRRLKADIVVTATGLELLTLGDIALSVDRDPVDVSERVVYKGTMLDGVPNLGFAIGYTNGTWALKVELATDYVTRLLNFMRDRGYDEVMPLRPIQALRTTPYIEMSSGYFERGRSRLPRQGDRPPWRIHQQYPKDARLLRGPIAGPELAFRVRSGPS</sequence>
<keyword evidence="5" id="KW-0521">NADP</keyword>
<dbReference type="InterPro" id="IPR020946">
    <property type="entry name" value="Flavin_mOase-like"/>
</dbReference>
<proteinExistence type="inferred from homology"/>
<comment type="similarity">
    <text evidence="2">Belongs to the FAD-binding monooxygenase family.</text>
</comment>
<gene>
    <name evidence="8" type="ORF">SAMN04515671_4297</name>
</gene>
<keyword evidence="9" id="KW-1185">Reference proteome</keyword>
<keyword evidence="4" id="KW-0274">FAD</keyword>
<dbReference type="Pfam" id="PF00743">
    <property type="entry name" value="FMO-like"/>
    <property type="match status" value="1"/>
</dbReference>
<evidence type="ECO:0000256" key="4">
    <source>
        <dbReference type="ARBA" id="ARBA00022827"/>
    </source>
</evidence>
<dbReference type="SUPFAM" id="SSF51905">
    <property type="entry name" value="FAD/NAD(P)-binding domain"/>
    <property type="match status" value="1"/>
</dbReference>
<dbReference type="RefSeq" id="WP_090480244.1">
    <property type="nucleotide sequence ID" value="NZ_LT629710.1"/>
</dbReference>
<dbReference type="PANTHER" id="PTHR43872">
    <property type="entry name" value="MONOOXYGENASE, PUTATIVE (AFU_ORTHOLOGUE AFUA_8G02570)-RELATED"/>
    <property type="match status" value="1"/>
</dbReference>
<dbReference type="InterPro" id="IPR036188">
    <property type="entry name" value="FAD/NAD-bd_sf"/>
</dbReference>
<keyword evidence="7" id="KW-0503">Monooxygenase</keyword>
<evidence type="ECO:0000313" key="9">
    <source>
        <dbReference type="Proteomes" id="UP000198741"/>
    </source>
</evidence>
<dbReference type="InterPro" id="IPR051820">
    <property type="entry name" value="FAD-binding_MO"/>
</dbReference>
<dbReference type="Gene3D" id="3.50.50.60">
    <property type="entry name" value="FAD/NAD(P)-binding domain"/>
    <property type="match status" value="3"/>
</dbReference>
<dbReference type="EMBL" id="LT629710">
    <property type="protein sequence ID" value="SDP45339.1"/>
    <property type="molecule type" value="Genomic_DNA"/>
</dbReference>
<dbReference type="PANTHER" id="PTHR43872:SF1">
    <property type="entry name" value="MONOOXYGENASE, PUTATIVE (AFU_ORTHOLOGUE AFUA_8G02570)-RELATED"/>
    <property type="match status" value="1"/>
</dbReference>
<dbReference type="Pfam" id="PF13450">
    <property type="entry name" value="NAD_binding_8"/>
    <property type="match status" value="1"/>
</dbReference>
<evidence type="ECO:0000313" key="8">
    <source>
        <dbReference type="EMBL" id="SDP45339.1"/>
    </source>
</evidence>
<dbReference type="Proteomes" id="UP000198741">
    <property type="component" value="Chromosome I"/>
</dbReference>
<dbReference type="OrthoDB" id="5168853at2"/>
<keyword evidence="6" id="KW-0560">Oxidoreductase</keyword>
<evidence type="ECO:0000256" key="3">
    <source>
        <dbReference type="ARBA" id="ARBA00022630"/>
    </source>
</evidence>
<reference evidence="8 9" key="1">
    <citation type="submission" date="2016-10" db="EMBL/GenBank/DDBJ databases">
        <authorList>
            <person name="de Groot N.N."/>
        </authorList>
    </citation>
    <scope>NUCLEOTIDE SEQUENCE [LARGE SCALE GENOMIC DNA]</scope>
    <source>
        <strain evidence="9">P4-7,KCTC 19426,CECT 7604</strain>
    </source>
</reference>
<keyword evidence="3" id="KW-0285">Flavoprotein</keyword>
<evidence type="ECO:0000256" key="7">
    <source>
        <dbReference type="ARBA" id="ARBA00023033"/>
    </source>
</evidence>
<dbReference type="STRING" id="1090615.SAMN04515671_4297"/>